<reference evidence="5 6" key="1">
    <citation type="submission" date="2013-01" db="EMBL/GenBank/DDBJ databases">
        <title>Whole genome shotgun sequence of Gordonia soli NBRC 108243.</title>
        <authorList>
            <person name="Isaki-Nakamura S."/>
            <person name="Hosoyama A."/>
            <person name="Tsuchikane K."/>
            <person name="Ando Y."/>
            <person name="Baba S."/>
            <person name="Ohji S."/>
            <person name="Hamada M."/>
            <person name="Tamura T."/>
            <person name="Yamazoe A."/>
            <person name="Yamazaki S."/>
            <person name="Fujita N."/>
        </authorList>
    </citation>
    <scope>NUCLEOTIDE SEQUENCE [LARGE SCALE GENOMIC DNA]</scope>
    <source>
        <strain evidence="5 6">NBRC 108243</strain>
    </source>
</reference>
<accession>M0QIE3</accession>
<name>M0QIE3_9ACTN</name>
<gene>
    <name evidence="5" type="primary">mceE</name>
    <name evidence="5" type="ORF">GS4_11_03430</name>
</gene>
<feature type="domain" description="Mammalian cell entry C-terminal" evidence="4">
    <location>
        <begin position="196"/>
        <end position="317"/>
    </location>
</feature>
<dbReference type="OrthoDB" id="9774928at2"/>
<comment type="caution">
    <text evidence="5">The sequence shown here is derived from an EMBL/GenBank/DDBJ whole genome shotgun (WGS) entry which is preliminary data.</text>
</comment>
<dbReference type="STRING" id="1223545.GS4_11_03430"/>
<dbReference type="GO" id="GO:0005576">
    <property type="term" value="C:extracellular region"/>
    <property type="evidence" value="ECO:0007669"/>
    <property type="project" value="TreeGrafter"/>
</dbReference>
<protein>
    <submittedName>
        <fullName evidence="5">Mce family protein</fullName>
    </submittedName>
</protein>
<dbReference type="PROSITE" id="PS51257">
    <property type="entry name" value="PROKAR_LIPOPROTEIN"/>
    <property type="match status" value="1"/>
</dbReference>
<dbReference type="InterPro" id="IPR052336">
    <property type="entry name" value="MlaD_Phospholipid_Transporter"/>
</dbReference>
<dbReference type="Pfam" id="PF11887">
    <property type="entry name" value="Mce4_CUP1"/>
    <property type="match status" value="1"/>
</dbReference>
<organism evidence="5 6">
    <name type="scientific">Gordonia soli NBRC 108243</name>
    <dbReference type="NCBI Taxonomy" id="1223545"/>
    <lineage>
        <taxon>Bacteria</taxon>
        <taxon>Bacillati</taxon>
        <taxon>Actinomycetota</taxon>
        <taxon>Actinomycetes</taxon>
        <taxon>Mycobacteriales</taxon>
        <taxon>Gordoniaceae</taxon>
        <taxon>Gordonia</taxon>
    </lineage>
</organism>
<evidence type="ECO:0000256" key="2">
    <source>
        <dbReference type="SAM" id="SignalP"/>
    </source>
</evidence>
<dbReference type="Pfam" id="PF02470">
    <property type="entry name" value="MlaD"/>
    <property type="match status" value="1"/>
</dbReference>
<dbReference type="EMBL" id="BANX01000011">
    <property type="protein sequence ID" value="GAC68071.1"/>
    <property type="molecule type" value="Genomic_DNA"/>
</dbReference>
<evidence type="ECO:0000259" key="3">
    <source>
        <dbReference type="Pfam" id="PF02470"/>
    </source>
</evidence>
<feature type="compositionally biased region" description="Low complexity" evidence="1">
    <location>
        <begin position="403"/>
        <end position="418"/>
    </location>
</feature>
<evidence type="ECO:0000313" key="5">
    <source>
        <dbReference type="EMBL" id="GAC68071.1"/>
    </source>
</evidence>
<dbReference type="InterPro" id="IPR003399">
    <property type="entry name" value="Mce/MlaD"/>
</dbReference>
<keyword evidence="2" id="KW-0732">Signal</keyword>
<dbReference type="eggNOG" id="COG1463">
    <property type="taxonomic scope" value="Bacteria"/>
</dbReference>
<feature type="chain" id="PRO_5004004946" evidence="2">
    <location>
        <begin position="23"/>
        <end position="450"/>
    </location>
</feature>
<evidence type="ECO:0000259" key="4">
    <source>
        <dbReference type="Pfam" id="PF11887"/>
    </source>
</evidence>
<dbReference type="PANTHER" id="PTHR33371">
    <property type="entry name" value="INTERMEMBRANE PHOSPHOLIPID TRANSPORT SYSTEM BINDING PROTEIN MLAD-RELATED"/>
    <property type="match status" value="1"/>
</dbReference>
<proteinExistence type="predicted"/>
<keyword evidence="6" id="KW-1185">Reference proteome</keyword>
<feature type="signal peptide" evidence="2">
    <location>
        <begin position="1"/>
        <end position="22"/>
    </location>
</feature>
<evidence type="ECO:0000313" key="6">
    <source>
        <dbReference type="Proteomes" id="UP000011666"/>
    </source>
</evidence>
<feature type="compositionally biased region" description="Low complexity" evidence="1">
    <location>
        <begin position="428"/>
        <end position="440"/>
    </location>
</feature>
<dbReference type="RefSeq" id="WP_007619871.1">
    <property type="nucleotide sequence ID" value="NZ_BANX01000011.1"/>
</dbReference>
<sequence length="450" mass="47039">MKRLLRVVVALVAVLVGATACAFDGLNSMPIPGSQGTDSGAYQISAVIPTAAGLNTNAPVMIDDATVGSVGTITVDDWHAKVAIRLDKGTLVPRGSHVMVGMTSVLGSSHLEIVQPENPQGGFLAAGDQIPLTKCPEQKNISTPTDVPAVPDINSSQEVAACTYPTTEQVLSSLSVVLNGGGLAQFGDIVHELNGVFGGRQEVISKLIPRLNTLVGDLNLQRDNIISAMEGLDRLSARINEQTPTVERALQQGPQILQLLVDQRQHFVDTLAALGTLSKTTNDILDANEQDIKTIVSNLVPVLDQLQATGPALTQSLNIFLTFPFYEKAIPKIVKGDYLNSELVLDVSFERLGKGILNSVGLTGPEAVVGRQAGAARRGLNPFTSPLDPDGMRPRSQPTPGRAPASSAVPKASASNPSGVKPSGTSRAPAAQPKTTPTKPSDTARDGGGN</sequence>
<feature type="region of interest" description="Disordered" evidence="1">
    <location>
        <begin position="373"/>
        <end position="450"/>
    </location>
</feature>
<feature type="domain" description="Mce/MlaD" evidence="3">
    <location>
        <begin position="41"/>
        <end position="115"/>
    </location>
</feature>
<dbReference type="AlphaFoldDB" id="M0QIE3"/>
<dbReference type="PANTHER" id="PTHR33371:SF15">
    <property type="entry name" value="LIPOPROTEIN LPRN"/>
    <property type="match status" value="1"/>
</dbReference>
<dbReference type="InterPro" id="IPR024516">
    <property type="entry name" value="Mce_C"/>
</dbReference>
<dbReference type="Proteomes" id="UP000011666">
    <property type="component" value="Unassembled WGS sequence"/>
</dbReference>
<evidence type="ECO:0000256" key="1">
    <source>
        <dbReference type="SAM" id="MobiDB-lite"/>
    </source>
</evidence>